<accession>A0A8D2JDI7</accession>
<dbReference type="PANTHER" id="PTHR10570:SF8">
    <property type="entry name" value="T-CELL SURFACE GLYCOPROTEIN CD3 GAMMA CHAIN"/>
    <property type="match status" value="1"/>
</dbReference>
<evidence type="ECO:0000256" key="3">
    <source>
        <dbReference type="SAM" id="SignalP"/>
    </source>
</evidence>
<proteinExistence type="predicted"/>
<reference evidence="5" key="2">
    <citation type="submission" date="2025-09" db="UniProtKB">
        <authorList>
            <consortium name="Ensembl"/>
        </authorList>
    </citation>
    <scope>IDENTIFICATION</scope>
</reference>
<evidence type="ECO:0000259" key="4">
    <source>
        <dbReference type="Pfam" id="PF16680"/>
    </source>
</evidence>
<evidence type="ECO:0000313" key="5">
    <source>
        <dbReference type="Ensembl" id="ENSVKKP00000013016.1"/>
    </source>
</evidence>
<protein>
    <recommendedName>
        <fullName evidence="4">CD3 gamma/delta subunit Ig-like domain-containing protein</fullName>
    </recommendedName>
</protein>
<dbReference type="Pfam" id="PF16680">
    <property type="entry name" value="Ig_4"/>
    <property type="match status" value="1"/>
</dbReference>
<dbReference type="GO" id="GO:0004888">
    <property type="term" value="F:transmembrane signaling receptor activity"/>
    <property type="evidence" value="ECO:0007669"/>
    <property type="project" value="TreeGrafter"/>
</dbReference>
<reference evidence="5" key="1">
    <citation type="submission" date="2025-08" db="UniProtKB">
        <authorList>
            <consortium name="Ensembl"/>
        </authorList>
    </citation>
    <scope>IDENTIFICATION</scope>
</reference>
<sequence length="176" mass="18969">MGSGRAVWRATVLGLLLTGFILAGKVAAAEGPTIHVLQAGKQLSLQCQGITGHVKWMRDGAQLSESHPTFPLGSVMDDPRGVFHCNNSEPLQVFVRMCQNCIELNLPTVCGILVASLVATLFLAVAVYCIAAEESGWQPRASEKQNLLANEQLYQPLGENTNGQYSHIGAAKARRR</sequence>
<dbReference type="GO" id="GO:0009897">
    <property type="term" value="C:external side of plasma membrane"/>
    <property type="evidence" value="ECO:0007669"/>
    <property type="project" value="TreeGrafter"/>
</dbReference>
<keyword evidence="3" id="KW-0732">Signal</keyword>
<keyword evidence="1" id="KW-0393">Immunoglobulin domain</keyword>
<dbReference type="Ensembl" id="ENSVKKT00000013332.1">
    <property type="protein sequence ID" value="ENSVKKP00000013016.1"/>
    <property type="gene ID" value="ENSVKKG00000009009.1"/>
</dbReference>
<dbReference type="AlphaFoldDB" id="A0A8D2JDI7"/>
<gene>
    <name evidence="5" type="primary">LOC123020236</name>
</gene>
<dbReference type="PANTHER" id="PTHR10570">
    <property type="entry name" value="T-CELL SURFACE GLYCOPROTEIN CD3 GAMMA CHAIN / DELTA CHAIN"/>
    <property type="match status" value="1"/>
</dbReference>
<dbReference type="OrthoDB" id="8941324at2759"/>
<dbReference type="InterPro" id="IPR032052">
    <property type="entry name" value="Ig_4"/>
</dbReference>
<dbReference type="KEGG" id="vko:123020236"/>
<dbReference type="InterPro" id="IPR036179">
    <property type="entry name" value="Ig-like_dom_sf"/>
</dbReference>
<dbReference type="GO" id="GO:0042105">
    <property type="term" value="C:alpha-beta T cell receptor complex"/>
    <property type="evidence" value="ECO:0007669"/>
    <property type="project" value="TreeGrafter"/>
</dbReference>
<dbReference type="GeneID" id="123020236"/>
<dbReference type="InterPro" id="IPR013783">
    <property type="entry name" value="Ig-like_fold"/>
</dbReference>
<dbReference type="SUPFAM" id="SSF48726">
    <property type="entry name" value="Immunoglobulin"/>
    <property type="match status" value="1"/>
</dbReference>
<evidence type="ECO:0000313" key="6">
    <source>
        <dbReference type="Proteomes" id="UP000694545"/>
    </source>
</evidence>
<keyword evidence="2" id="KW-0472">Membrane</keyword>
<feature type="transmembrane region" description="Helical" evidence="2">
    <location>
        <begin position="106"/>
        <end position="131"/>
    </location>
</feature>
<organism evidence="5 6">
    <name type="scientific">Varanus komodoensis</name>
    <name type="common">Komodo dragon</name>
    <dbReference type="NCBI Taxonomy" id="61221"/>
    <lineage>
        <taxon>Eukaryota</taxon>
        <taxon>Metazoa</taxon>
        <taxon>Chordata</taxon>
        <taxon>Craniata</taxon>
        <taxon>Vertebrata</taxon>
        <taxon>Euteleostomi</taxon>
        <taxon>Lepidosauria</taxon>
        <taxon>Squamata</taxon>
        <taxon>Bifurcata</taxon>
        <taxon>Unidentata</taxon>
        <taxon>Episquamata</taxon>
        <taxon>Toxicofera</taxon>
        <taxon>Anguimorpha</taxon>
        <taxon>Paleoanguimorpha</taxon>
        <taxon>Varanoidea</taxon>
        <taxon>Varanidae</taxon>
        <taxon>Varanus</taxon>
    </lineage>
</organism>
<dbReference type="InterPro" id="IPR015484">
    <property type="entry name" value="CD3_esu/gsu/dsu"/>
</dbReference>
<dbReference type="GO" id="GO:0007166">
    <property type="term" value="P:cell surface receptor signaling pathway"/>
    <property type="evidence" value="ECO:0007669"/>
    <property type="project" value="TreeGrafter"/>
</dbReference>
<feature type="domain" description="CD3 gamma/delta subunit Ig-like" evidence="4">
    <location>
        <begin position="41"/>
        <end position="104"/>
    </location>
</feature>
<dbReference type="OMA" id="QYGHLQG"/>
<feature type="signal peptide" evidence="3">
    <location>
        <begin position="1"/>
        <end position="28"/>
    </location>
</feature>
<keyword evidence="2" id="KW-1133">Transmembrane helix</keyword>
<keyword evidence="6" id="KW-1185">Reference proteome</keyword>
<dbReference type="GO" id="GO:0045059">
    <property type="term" value="P:positive thymic T cell selection"/>
    <property type="evidence" value="ECO:0007669"/>
    <property type="project" value="TreeGrafter"/>
</dbReference>
<evidence type="ECO:0000256" key="2">
    <source>
        <dbReference type="SAM" id="Phobius"/>
    </source>
</evidence>
<dbReference type="RefSeq" id="XP_044279614.1">
    <property type="nucleotide sequence ID" value="XM_044423679.1"/>
</dbReference>
<name>A0A8D2JDI7_VARKO</name>
<dbReference type="Gene3D" id="2.60.40.10">
    <property type="entry name" value="Immunoglobulins"/>
    <property type="match status" value="1"/>
</dbReference>
<keyword evidence="2" id="KW-0812">Transmembrane</keyword>
<feature type="chain" id="PRO_5034057217" description="CD3 gamma/delta subunit Ig-like domain-containing protein" evidence="3">
    <location>
        <begin position="29"/>
        <end position="176"/>
    </location>
</feature>
<evidence type="ECO:0000256" key="1">
    <source>
        <dbReference type="ARBA" id="ARBA00023319"/>
    </source>
</evidence>
<dbReference type="Proteomes" id="UP000694545">
    <property type="component" value="Unplaced"/>
</dbReference>